<protein>
    <submittedName>
        <fullName evidence="3">Conjugal transfer protein TraI</fullName>
    </submittedName>
</protein>
<feature type="region of interest" description="Disordered" evidence="1">
    <location>
        <begin position="420"/>
        <end position="461"/>
    </location>
</feature>
<organism evidence="3 4">
    <name type="scientific">Pseudoalteromonas agarivorans</name>
    <dbReference type="NCBI Taxonomy" id="176102"/>
    <lineage>
        <taxon>Bacteria</taxon>
        <taxon>Pseudomonadati</taxon>
        <taxon>Pseudomonadota</taxon>
        <taxon>Gammaproteobacteria</taxon>
        <taxon>Alteromonadales</taxon>
        <taxon>Pseudoalteromonadaceae</taxon>
        <taxon>Pseudoalteromonas</taxon>
    </lineage>
</organism>
<feature type="compositionally biased region" description="Acidic residues" evidence="1">
    <location>
        <begin position="422"/>
        <end position="457"/>
    </location>
</feature>
<evidence type="ECO:0000313" key="3">
    <source>
        <dbReference type="EMBL" id="AYM88993.1"/>
    </source>
</evidence>
<geneLocation type="plasmid" evidence="3 4">
    <name>unnamed</name>
</geneLocation>
<proteinExistence type="predicted"/>
<keyword evidence="3" id="KW-0614">Plasmid</keyword>
<dbReference type="Proteomes" id="UP000279995">
    <property type="component" value="Plasmid unnamed"/>
</dbReference>
<feature type="domain" description="Uncharacterised" evidence="2">
    <location>
        <begin position="46"/>
        <end position="351"/>
    </location>
</feature>
<dbReference type="EMBL" id="CP033067">
    <property type="protein sequence ID" value="AYM88993.1"/>
    <property type="molecule type" value="Genomic_DNA"/>
</dbReference>
<dbReference type="RefSeq" id="WP_121638685.1">
    <property type="nucleotide sequence ID" value="NZ_CP033067.1"/>
</dbReference>
<evidence type="ECO:0000256" key="1">
    <source>
        <dbReference type="SAM" id="MobiDB-lite"/>
    </source>
</evidence>
<dbReference type="SUPFAM" id="SSF109604">
    <property type="entry name" value="HD-domain/PDEase-like"/>
    <property type="match status" value="1"/>
</dbReference>
<feature type="compositionally biased region" description="Basic and acidic residues" evidence="1">
    <location>
        <begin position="573"/>
        <end position="587"/>
    </location>
</feature>
<evidence type="ECO:0000313" key="4">
    <source>
        <dbReference type="Proteomes" id="UP000279995"/>
    </source>
</evidence>
<feature type="region of interest" description="Disordered" evidence="1">
    <location>
        <begin position="721"/>
        <end position="769"/>
    </location>
</feature>
<dbReference type="AlphaFoldDB" id="A0AAD0XF65"/>
<dbReference type="InterPro" id="IPR011119">
    <property type="entry name" value="Unchr_helicase_relaxase_TraI"/>
</dbReference>
<feature type="compositionally biased region" description="Polar residues" evidence="1">
    <location>
        <begin position="741"/>
        <end position="759"/>
    </location>
</feature>
<feature type="region of interest" description="Disordered" evidence="1">
    <location>
        <begin position="553"/>
        <end position="587"/>
    </location>
</feature>
<dbReference type="Gene3D" id="1.10.3210.40">
    <property type="match status" value="1"/>
</dbReference>
<sequence length="892" mass="98616">MLTKLKRIFGPSTPPLKTKLVVVDEYDEEIPRYPPFAKGLPVAPIDKVLLTQDELIQRIRNALGFNKEECKSLILPVIKKYAEFVHLLPASEAHHHRGAGGLFRHGLEVAFWAAQASESVIFSMEGSPRDRRNNEPRWRLASCFAGLLHDVGKPLSDVSVTDKGGSVTWNPYSNTLYGWAVDNKIDRYFLRWRDSRHKRHEQFSVLTIERIIPPNVLQFLSESGPEILEAMLEAIAGTSTNQPVTRLMLKADQESVARDLKQSRLSVDEFSYGVPVERYVFDAIRRLVKTGRWKINEPGAKVWNLHQGVFITWRQLGDLYELVEKDKIPGIPRDPDTLADILIERGFAIPNKVQGKNGESAHYRYWDVCPEIIQQGQPADTIKLLGLRLESHELVFTNEPPAPVKGVVIGEEAEVEIKFVDIESDEGASDTDVSDEGASDEGASDTDVSDTDASDTDASEKDYGFVDFEIVNEIVANSPEVDDESPLDGLLKNDIDPETIEGALGEAEVVKTEQNQSVQTEQTASDPIDTVVSVTSTKNESINVSCLFPSKADKNIPGSKSKKQPAPLTSENPDTKPQENNRSVEADCNRSVEADCAAKDELVSYLNSLPLDAKNILEKAILPVLIGEKLLGEVLYIFEGQVSIIYPEGAESLGCGSASEVLACLWSADLIQGDPVMPMKKIQNFKGVKGLALKASTSSLLIAALDELATGEVEVKQVIMEGRKSKKQKRKPSKEDRTDSTKGNSGQAKQNSMPFNQSLKQERLTDTNVNSIETKPAKDIFIPEIDEDALLLRGQGKMTADFDDIKPKVITVSSAIKLLKEMILKREGKWIVSAVTKEGDCLVTSGKSLDVIAGEYNDISKHSLRAHLKRGQASPPLMYKQGKLHLFLKEGN</sequence>
<name>A0AAD0XF65_9GAMM</name>
<evidence type="ECO:0000259" key="2">
    <source>
        <dbReference type="Pfam" id="PF07514"/>
    </source>
</evidence>
<accession>A0AAD0XF65</accession>
<dbReference type="Pfam" id="PF07514">
    <property type="entry name" value="TraI_2"/>
    <property type="match status" value="1"/>
</dbReference>
<gene>
    <name evidence="3" type="ORF">D9T18_20050</name>
</gene>
<dbReference type="NCBIfam" id="NF041494">
    <property type="entry name" value="MobH"/>
    <property type="match status" value="1"/>
</dbReference>
<reference evidence="3 4" key="1">
    <citation type="submission" date="2018-10" db="EMBL/GenBank/DDBJ databases">
        <title>Complete Genome Sequence and Transcriptomic Profiles of a Marine Bacterium, Pseudoalteromonas agarivorans Hao 2018.</title>
        <authorList>
            <person name="Hao L."/>
        </authorList>
    </citation>
    <scope>NUCLEOTIDE SEQUENCE [LARGE SCALE GENOMIC DNA]</scope>
    <source>
        <strain evidence="3 4">Hao 2018</strain>
        <plasmid evidence="3 4">unnamed</plasmid>
    </source>
</reference>